<dbReference type="EC" id="2.4.-.-" evidence="2"/>
<feature type="domain" description="Glycosyltransferase 2-like" evidence="1">
    <location>
        <begin position="6"/>
        <end position="133"/>
    </location>
</feature>
<dbReference type="GO" id="GO:0016757">
    <property type="term" value="F:glycosyltransferase activity"/>
    <property type="evidence" value="ECO:0007669"/>
    <property type="project" value="UniProtKB-KW"/>
</dbReference>
<sequence length="304" mass="34924">MNKDISVVITCYREGNLLYDAINSILSQTLLPLEIIIVNDASRDRRTIEVCQELEQNELIRVVWREVNGGSSVARNNGFELAQGHIIVPLDADDILPNNALELISRTFKNDDRLGFVYGQYIRQDKANNQKIINPQDISLQEMLKPKKFFLSSNWKLIGTTPILKSLWQSLGGYDPSFGVNDLHDVEFWIRAIASGCSYQSIPEVIYIWRKNLGSNSRQVTPLSWYRIAQKYFSIYQDIGLSYRAYELLLLGSKWLNDQKKIQQYSQEIKRCICQGKFQLSTLIALGIPTTVLQALSKRLSQRR</sequence>
<name>A0ABU5TM26_9CYAN</name>
<dbReference type="SUPFAM" id="SSF53448">
    <property type="entry name" value="Nucleotide-diphospho-sugar transferases"/>
    <property type="match status" value="1"/>
</dbReference>
<dbReference type="PANTHER" id="PTHR43685">
    <property type="entry name" value="GLYCOSYLTRANSFERASE"/>
    <property type="match status" value="1"/>
</dbReference>
<protein>
    <submittedName>
        <fullName evidence="2">Glycosyltransferase family 2 protein</fullName>
        <ecNumber evidence="2">2.4.-.-</ecNumber>
    </submittedName>
</protein>
<dbReference type="EMBL" id="JAYGIE010000087">
    <property type="protein sequence ID" value="MEA5479312.1"/>
    <property type="molecule type" value="Genomic_DNA"/>
</dbReference>
<gene>
    <name evidence="2" type="ORF">VB774_16950</name>
</gene>
<dbReference type="InterPro" id="IPR050834">
    <property type="entry name" value="Glycosyltransf_2"/>
</dbReference>
<keyword evidence="3" id="KW-1185">Reference proteome</keyword>
<evidence type="ECO:0000259" key="1">
    <source>
        <dbReference type="Pfam" id="PF00535"/>
    </source>
</evidence>
<accession>A0ABU5TM26</accession>
<keyword evidence="2" id="KW-0808">Transferase</keyword>
<dbReference type="CDD" id="cd00761">
    <property type="entry name" value="Glyco_tranf_GTA_type"/>
    <property type="match status" value="1"/>
</dbReference>
<reference evidence="2 3" key="1">
    <citation type="submission" date="2023-12" db="EMBL/GenBank/DDBJ databases">
        <title>Baltic Sea Cyanobacteria.</title>
        <authorList>
            <person name="Delbaje E."/>
            <person name="Fewer D.P."/>
            <person name="Shishido T.K."/>
        </authorList>
    </citation>
    <scope>NUCLEOTIDE SEQUENCE [LARGE SCALE GENOMIC DNA]</scope>
    <source>
        <strain evidence="2 3">UHCC 0370</strain>
    </source>
</reference>
<dbReference type="PANTHER" id="PTHR43685:SF2">
    <property type="entry name" value="GLYCOSYLTRANSFERASE 2-LIKE DOMAIN-CONTAINING PROTEIN"/>
    <property type="match status" value="1"/>
</dbReference>
<keyword evidence="2" id="KW-0328">Glycosyltransferase</keyword>
<dbReference type="RefSeq" id="WP_323262578.1">
    <property type="nucleotide sequence ID" value="NZ_JAYGIE010000087.1"/>
</dbReference>
<dbReference type="InterPro" id="IPR029044">
    <property type="entry name" value="Nucleotide-diphossugar_trans"/>
</dbReference>
<evidence type="ECO:0000313" key="2">
    <source>
        <dbReference type="EMBL" id="MEA5479312.1"/>
    </source>
</evidence>
<dbReference type="Gene3D" id="3.90.550.10">
    <property type="entry name" value="Spore Coat Polysaccharide Biosynthesis Protein SpsA, Chain A"/>
    <property type="match status" value="1"/>
</dbReference>
<dbReference type="InterPro" id="IPR001173">
    <property type="entry name" value="Glyco_trans_2-like"/>
</dbReference>
<organism evidence="2 3">
    <name type="scientific">Pseudanabaena galeata UHCC 0370</name>
    <dbReference type="NCBI Taxonomy" id="3110310"/>
    <lineage>
        <taxon>Bacteria</taxon>
        <taxon>Bacillati</taxon>
        <taxon>Cyanobacteriota</taxon>
        <taxon>Cyanophyceae</taxon>
        <taxon>Pseudanabaenales</taxon>
        <taxon>Pseudanabaenaceae</taxon>
        <taxon>Pseudanabaena</taxon>
    </lineage>
</organism>
<dbReference type="Proteomes" id="UP001301388">
    <property type="component" value="Unassembled WGS sequence"/>
</dbReference>
<comment type="caution">
    <text evidence="2">The sequence shown here is derived from an EMBL/GenBank/DDBJ whole genome shotgun (WGS) entry which is preliminary data.</text>
</comment>
<dbReference type="Pfam" id="PF00535">
    <property type="entry name" value="Glycos_transf_2"/>
    <property type="match status" value="1"/>
</dbReference>
<proteinExistence type="predicted"/>
<evidence type="ECO:0000313" key="3">
    <source>
        <dbReference type="Proteomes" id="UP001301388"/>
    </source>
</evidence>